<keyword evidence="3" id="KW-1185">Reference proteome</keyword>
<dbReference type="Proteomes" id="UP001151760">
    <property type="component" value="Unassembled WGS sequence"/>
</dbReference>
<evidence type="ECO:0000313" key="3">
    <source>
        <dbReference type="Proteomes" id="UP001151760"/>
    </source>
</evidence>
<accession>A0ABQ5JCI7</accession>
<name>A0ABQ5JCI7_9ASTR</name>
<comment type="caution">
    <text evidence="2">The sequence shown here is derived from an EMBL/GenBank/DDBJ whole genome shotgun (WGS) entry which is preliminary data.</text>
</comment>
<evidence type="ECO:0000256" key="1">
    <source>
        <dbReference type="SAM" id="MobiDB-lite"/>
    </source>
</evidence>
<protein>
    <submittedName>
        <fullName evidence="2">Uncharacterized protein</fullName>
    </submittedName>
</protein>
<dbReference type="EMBL" id="BQNB010021783">
    <property type="protein sequence ID" value="GJU10036.1"/>
    <property type="molecule type" value="Genomic_DNA"/>
</dbReference>
<gene>
    <name evidence="2" type="ORF">Tco_1132432</name>
</gene>
<proteinExistence type="predicted"/>
<reference evidence="2" key="1">
    <citation type="journal article" date="2022" name="Int. J. Mol. Sci.">
        <title>Draft Genome of Tanacetum Coccineum: Genomic Comparison of Closely Related Tanacetum-Family Plants.</title>
        <authorList>
            <person name="Yamashiro T."/>
            <person name="Shiraishi A."/>
            <person name="Nakayama K."/>
            <person name="Satake H."/>
        </authorList>
    </citation>
    <scope>NUCLEOTIDE SEQUENCE</scope>
</reference>
<sequence>MLVASSRVRGFDSRNFPFNALLQSPDEASISWAYAFHQDKASSVKVPVANVTLSSSAHLLRENTDSVRSNQRMRNFSWSGVSIGIVSTMPWQQFVASRAVVKSAISCRMASKVMAVVLRKCFPSFGRPSSTKKRVVRMTSQVLKDGDNDTNDGDDDERER</sequence>
<reference evidence="2" key="2">
    <citation type="submission" date="2022-01" db="EMBL/GenBank/DDBJ databases">
        <authorList>
            <person name="Yamashiro T."/>
            <person name="Shiraishi A."/>
            <person name="Satake H."/>
            <person name="Nakayama K."/>
        </authorList>
    </citation>
    <scope>NUCLEOTIDE SEQUENCE</scope>
</reference>
<organism evidence="2 3">
    <name type="scientific">Tanacetum coccineum</name>
    <dbReference type="NCBI Taxonomy" id="301880"/>
    <lineage>
        <taxon>Eukaryota</taxon>
        <taxon>Viridiplantae</taxon>
        <taxon>Streptophyta</taxon>
        <taxon>Embryophyta</taxon>
        <taxon>Tracheophyta</taxon>
        <taxon>Spermatophyta</taxon>
        <taxon>Magnoliopsida</taxon>
        <taxon>eudicotyledons</taxon>
        <taxon>Gunneridae</taxon>
        <taxon>Pentapetalae</taxon>
        <taxon>asterids</taxon>
        <taxon>campanulids</taxon>
        <taxon>Asterales</taxon>
        <taxon>Asteraceae</taxon>
        <taxon>Asteroideae</taxon>
        <taxon>Anthemideae</taxon>
        <taxon>Anthemidinae</taxon>
        <taxon>Tanacetum</taxon>
    </lineage>
</organism>
<feature type="compositionally biased region" description="Acidic residues" evidence="1">
    <location>
        <begin position="148"/>
        <end position="160"/>
    </location>
</feature>
<feature type="region of interest" description="Disordered" evidence="1">
    <location>
        <begin position="133"/>
        <end position="160"/>
    </location>
</feature>
<evidence type="ECO:0000313" key="2">
    <source>
        <dbReference type="EMBL" id="GJU10036.1"/>
    </source>
</evidence>